<dbReference type="STRING" id="278856.A0A212F8C2"/>
<dbReference type="InParanoid" id="A0A212F8C2"/>
<evidence type="ECO:0000256" key="5">
    <source>
        <dbReference type="SAM" id="SignalP"/>
    </source>
</evidence>
<dbReference type="eggNOG" id="ENOG502S3ZN">
    <property type="taxonomic scope" value="Eukaryota"/>
</dbReference>
<dbReference type="GO" id="GO:0042302">
    <property type="term" value="F:structural constituent of cuticle"/>
    <property type="evidence" value="ECO:0007669"/>
    <property type="project" value="UniProtKB-UniRule"/>
</dbReference>
<accession>A0A212F8C2</accession>
<sequence length="493" mass="51019">MFTKVLSLSAVLAVAAAGLIAEPHYSSAAAVSSQSIVRHDQSHAVAAAPVAIHSAPVAIHSAPVAYHAAPVHYSSAGAVSSQSIQRHDQQRAAIAVAPVAHYAAAPVAVHSAPVAYHVAPVHYSSAGAVSSQSIQRHDQQRAAIAVAPVAHYATAPVAVHSAPVAYHAAPVHYSSAGAVSSQSIQRHDQPRAAIAVAPVAHYSAAPVAHYAAAPVAHYSAPIAHAAYAAHEEIDSHPQYDFSYSVHDGHTGDNKSQHESRDGDAVHGEYSLVEADGSVRTVQYSADDHSGFNAVVSHSAPSAHAVPVPTHSIQRHDQQRAAIAVAPVAHYAAAPVAVHSAPVAYQAAPVHYSSAGAVSSQSIQRHDQPRAAIAVAPVAHYSAAPVAHYAAAPVAHYSAPIAHAAYAAHEEIDSHPQYDFSYSVHDGHTGDNKSQHESRDGDAVHGEYSLVEADGSVRTVQYSADDHSGFNAVVSHSAPSAHAVPVPTHVLAHH</sequence>
<dbReference type="PANTHER" id="PTHR12236">
    <property type="entry name" value="STRUCTURAL CONTITUENT OF CUTICLE"/>
    <property type="match status" value="1"/>
</dbReference>
<keyword evidence="2 5" id="KW-0732">Signal</keyword>
<feature type="compositionally biased region" description="Basic and acidic residues" evidence="4">
    <location>
        <begin position="246"/>
        <end position="264"/>
    </location>
</feature>
<dbReference type="InterPro" id="IPR031311">
    <property type="entry name" value="CHIT_BIND_RR_consensus"/>
</dbReference>
<protein>
    <submittedName>
        <fullName evidence="6">Cuticle protein</fullName>
    </submittedName>
</protein>
<dbReference type="EMBL" id="AGBW02009770">
    <property type="protein sequence ID" value="OWR49959.1"/>
    <property type="molecule type" value="Genomic_DNA"/>
</dbReference>
<evidence type="ECO:0000256" key="2">
    <source>
        <dbReference type="ARBA" id="ARBA00022729"/>
    </source>
</evidence>
<dbReference type="GO" id="GO:0005615">
    <property type="term" value="C:extracellular space"/>
    <property type="evidence" value="ECO:0007669"/>
    <property type="project" value="TreeGrafter"/>
</dbReference>
<feature type="region of interest" description="Disordered" evidence="4">
    <location>
        <begin position="239"/>
        <end position="264"/>
    </location>
</feature>
<dbReference type="KEGG" id="dpl:KGM_215901"/>
<evidence type="ECO:0000256" key="1">
    <source>
        <dbReference type="ARBA" id="ARBA00022460"/>
    </source>
</evidence>
<feature type="compositionally biased region" description="Basic and acidic residues" evidence="4">
    <location>
        <begin position="424"/>
        <end position="442"/>
    </location>
</feature>
<dbReference type="PROSITE" id="PS00233">
    <property type="entry name" value="CHIT_BIND_RR_1"/>
    <property type="match status" value="2"/>
</dbReference>
<dbReference type="AlphaFoldDB" id="A0A212F8C2"/>
<proteinExistence type="predicted"/>
<dbReference type="PANTHER" id="PTHR12236:SF95">
    <property type="entry name" value="CUTICULAR PROTEIN 76BD, ISOFORM C-RELATED"/>
    <property type="match status" value="1"/>
</dbReference>
<keyword evidence="7" id="KW-1185">Reference proteome</keyword>
<name>A0A212F8C2_DANPL</name>
<evidence type="ECO:0000313" key="7">
    <source>
        <dbReference type="Proteomes" id="UP000007151"/>
    </source>
</evidence>
<keyword evidence="1 3" id="KW-0193">Cuticle</keyword>
<dbReference type="InterPro" id="IPR051217">
    <property type="entry name" value="Insect_Cuticle_Struc_Prot"/>
</dbReference>
<organism evidence="6 7">
    <name type="scientific">Danaus plexippus plexippus</name>
    <dbReference type="NCBI Taxonomy" id="278856"/>
    <lineage>
        <taxon>Eukaryota</taxon>
        <taxon>Metazoa</taxon>
        <taxon>Ecdysozoa</taxon>
        <taxon>Arthropoda</taxon>
        <taxon>Hexapoda</taxon>
        <taxon>Insecta</taxon>
        <taxon>Pterygota</taxon>
        <taxon>Neoptera</taxon>
        <taxon>Endopterygota</taxon>
        <taxon>Lepidoptera</taxon>
        <taxon>Glossata</taxon>
        <taxon>Ditrysia</taxon>
        <taxon>Papilionoidea</taxon>
        <taxon>Nymphalidae</taxon>
        <taxon>Danainae</taxon>
        <taxon>Danaini</taxon>
        <taxon>Danaina</taxon>
        <taxon>Danaus</taxon>
        <taxon>Danaus</taxon>
    </lineage>
</organism>
<dbReference type="InterPro" id="IPR000618">
    <property type="entry name" value="Insect_cuticle"/>
</dbReference>
<evidence type="ECO:0000256" key="4">
    <source>
        <dbReference type="SAM" id="MobiDB-lite"/>
    </source>
</evidence>
<dbReference type="Proteomes" id="UP000007151">
    <property type="component" value="Unassembled WGS sequence"/>
</dbReference>
<evidence type="ECO:0000313" key="6">
    <source>
        <dbReference type="EMBL" id="OWR49959.1"/>
    </source>
</evidence>
<feature type="chain" id="PRO_5011119053" evidence="5">
    <location>
        <begin position="22"/>
        <end position="493"/>
    </location>
</feature>
<comment type="caution">
    <text evidence="6">The sequence shown here is derived from an EMBL/GenBank/DDBJ whole genome shotgun (WGS) entry which is preliminary data.</text>
</comment>
<feature type="signal peptide" evidence="5">
    <location>
        <begin position="1"/>
        <end position="21"/>
    </location>
</feature>
<evidence type="ECO:0000256" key="3">
    <source>
        <dbReference type="PROSITE-ProRule" id="PRU00497"/>
    </source>
</evidence>
<dbReference type="Pfam" id="PF00379">
    <property type="entry name" value="Chitin_bind_4"/>
    <property type="match status" value="2"/>
</dbReference>
<feature type="region of interest" description="Disordered" evidence="4">
    <location>
        <begin position="417"/>
        <end position="442"/>
    </location>
</feature>
<dbReference type="GO" id="GO:0031012">
    <property type="term" value="C:extracellular matrix"/>
    <property type="evidence" value="ECO:0007669"/>
    <property type="project" value="TreeGrafter"/>
</dbReference>
<gene>
    <name evidence="6" type="ORF">KGM_215901</name>
</gene>
<reference evidence="6 7" key="1">
    <citation type="journal article" date="2011" name="Cell">
        <title>The monarch butterfly genome yields insights into long-distance migration.</title>
        <authorList>
            <person name="Zhan S."/>
            <person name="Merlin C."/>
            <person name="Boore J.L."/>
            <person name="Reppert S.M."/>
        </authorList>
    </citation>
    <scope>NUCLEOTIDE SEQUENCE [LARGE SCALE GENOMIC DNA]</scope>
    <source>
        <strain evidence="6">F-2</strain>
    </source>
</reference>
<dbReference type="PROSITE" id="PS51155">
    <property type="entry name" value="CHIT_BIND_RR_2"/>
    <property type="match status" value="2"/>
</dbReference>
<dbReference type="PRINTS" id="PR00947">
    <property type="entry name" value="CUTICLE"/>
</dbReference>